<name>A0ACB7HBL3_MANES</name>
<accession>A0ACB7HBL3</accession>
<evidence type="ECO:0000313" key="1">
    <source>
        <dbReference type="EMBL" id="KAG8649334.1"/>
    </source>
</evidence>
<proteinExistence type="predicted"/>
<evidence type="ECO:0000313" key="2">
    <source>
        <dbReference type="Proteomes" id="UP000091857"/>
    </source>
</evidence>
<gene>
    <name evidence="1" type="ORF">MANES_08G084442v8</name>
</gene>
<keyword evidence="2" id="KW-1185">Reference proteome</keyword>
<protein>
    <submittedName>
        <fullName evidence="1">Uncharacterized protein</fullName>
    </submittedName>
</protein>
<organism evidence="1 2">
    <name type="scientific">Manihot esculenta</name>
    <name type="common">Cassava</name>
    <name type="synonym">Jatropha manihot</name>
    <dbReference type="NCBI Taxonomy" id="3983"/>
    <lineage>
        <taxon>Eukaryota</taxon>
        <taxon>Viridiplantae</taxon>
        <taxon>Streptophyta</taxon>
        <taxon>Embryophyta</taxon>
        <taxon>Tracheophyta</taxon>
        <taxon>Spermatophyta</taxon>
        <taxon>Magnoliopsida</taxon>
        <taxon>eudicotyledons</taxon>
        <taxon>Gunneridae</taxon>
        <taxon>Pentapetalae</taxon>
        <taxon>rosids</taxon>
        <taxon>fabids</taxon>
        <taxon>Malpighiales</taxon>
        <taxon>Euphorbiaceae</taxon>
        <taxon>Crotonoideae</taxon>
        <taxon>Manihoteae</taxon>
        <taxon>Manihot</taxon>
    </lineage>
</organism>
<dbReference type="EMBL" id="CM004394">
    <property type="protein sequence ID" value="KAG8649334.1"/>
    <property type="molecule type" value="Genomic_DNA"/>
</dbReference>
<reference evidence="2" key="1">
    <citation type="journal article" date="2016" name="Nat. Biotechnol.">
        <title>Sequencing wild and cultivated cassava and related species reveals extensive interspecific hybridization and genetic diversity.</title>
        <authorList>
            <person name="Bredeson J.V."/>
            <person name="Lyons J.B."/>
            <person name="Prochnik S.E."/>
            <person name="Wu G.A."/>
            <person name="Ha C.M."/>
            <person name="Edsinger-Gonzales E."/>
            <person name="Grimwood J."/>
            <person name="Schmutz J."/>
            <person name="Rabbi I.Y."/>
            <person name="Egesi C."/>
            <person name="Nauluvula P."/>
            <person name="Lebot V."/>
            <person name="Ndunguru J."/>
            <person name="Mkamilo G."/>
            <person name="Bart R.S."/>
            <person name="Setter T.L."/>
            <person name="Gleadow R.M."/>
            <person name="Kulakow P."/>
            <person name="Ferguson M.E."/>
            <person name="Rounsley S."/>
            <person name="Rokhsar D.S."/>
        </authorList>
    </citation>
    <scope>NUCLEOTIDE SEQUENCE [LARGE SCALE GENOMIC DNA]</scope>
    <source>
        <strain evidence="2">cv. AM560-2</strain>
    </source>
</reference>
<dbReference type="Proteomes" id="UP000091857">
    <property type="component" value="Chromosome 8"/>
</dbReference>
<comment type="caution">
    <text evidence="1">The sequence shown here is derived from an EMBL/GenBank/DDBJ whole genome shotgun (WGS) entry which is preliminary data.</text>
</comment>
<sequence length="103" mass="12267">MLSFFPIFCFGFSSILFSEFWFFNTTTGVLTVFRIFGTIVEPQFFGSTIEKFYSSDFRLSLETSLFSGFYRYCREISLFWILIMLWDLLDFGFLLLPLEITLF</sequence>